<accession>A0A6N2KH51</accession>
<dbReference type="EMBL" id="CAADRP010000379">
    <property type="protein sequence ID" value="VFU27558.1"/>
    <property type="molecule type" value="Genomic_DNA"/>
</dbReference>
<reference evidence="1" key="1">
    <citation type="submission" date="2019-03" db="EMBL/GenBank/DDBJ databases">
        <authorList>
            <person name="Mank J."/>
            <person name="Almeida P."/>
        </authorList>
    </citation>
    <scope>NUCLEOTIDE SEQUENCE</scope>
    <source>
        <strain evidence="1">78183</strain>
    </source>
</reference>
<protein>
    <submittedName>
        <fullName evidence="1">Uncharacterized protein</fullName>
    </submittedName>
</protein>
<evidence type="ECO:0000313" key="1">
    <source>
        <dbReference type="EMBL" id="VFU27558.1"/>
    </source>
</evidence>
<name>A0A6N2KH51_SALVM</name>
<sequence>MAAIDSLYTLQRRKYKASFTLLRLGKSQKNLAIRFPDCFFLGHGHRENPIFHRSLDLVHLGIFRQPKPPHEFATAPLHAMPSIILVFLLDIPLSADLENSIIFNLNLHFLFSEAWKIGLENMGFWGFLPINASVNKTEFSSRGRRGRKREVLERVPHVKRERIKEAAPSVAKETWDHRHHELQEGGGSVISDIELLSEIFCFCLFSTQ</sequence>
<proteinExistence type="predicted"/>
<gene>
    <name evidence="1" type="ORF">SVIM_LOCUS83697</name>
</gene>
<dbReference type="AlphaFoldDB" id="A0A6N2KH51"/>
<organism evidence="1">
    <name type="scientific">Salix viminalis</name>
    <name type="common">Common osier</name>
    <name type="synonym">Basket willow</name>
    <dbReference type="NCBI Taxonomy" id="40686"/>
    <lineage>
        <taxon>Eukaryota</taxon>
        <taxon>Viridiplantae</taxon>
        <taxon>Streptophyta</taxon>
        <taxon>Embryophyta</taxon>
        <taxon>Tracheophyta</taxon>
        <taxon>Spermatophyta</taxon>
        <taxon>Magnoliopsida</taxon>
        <taxon>eudicotyledons</taxon>
        <taxon>Gunneridae</taxon>
        <taxon>Pentapetalae</taxon>
        <taxon>rosids</taxon>
        <taxon>fabids</taxon>
        <taxon>Malpighiales</taxon>
        <taxon>Salicaceae</taxon>
        <taxon>Saliceae</taxon>
        <taxon>Salix</taxon>
    </lineage>
</organism>